<proteinExistence type="predicted"/>
<dbReference type="PANTHER" id="PTHR15600">
    <property type="entry name" value="SACSIN"/>
    <property type="match status" value="1"/>
</dbReference>
<feature type="compositionally biased region" description="Low complexity" evidence="2">
    <location>
        <begin position="3243"/>
        <end position="3255"/>
    </location>
</feature>
<dbReference type="PANTHER" id="PTHR15600:SF42">
    <property type="entry name" value="SACSIN"/>
    <property type="match status" value="1"/>
</dbReference>
<feature type="region of interest" description="Disordered" evidence="2">
    <location>
        <begin position="3242"/>
        <end position="3295"/>
    </location>
</feature>
<dbReference type="InterPro" id="IPR036890">
    <property type="entry name" value="HATPase_C_sf"/>
</dbReference>
<dbReference type="GO" id="GO:0030544">
    <property type="term" value="F:Hsp70 protein binding"/>
    <property type="evidence" value="ECO:0007669"/>
    <property type="project" value="TreeGrafter"/>
</dbReference>
<protein>
    <recommendedName>
        <fullName evidence="3">Sacsin/Nov domain-containing protein</fullName>
    </recommendedName>
</protein>
<evidence type="ECO:0000313" key="5">
    <source>
        <dbReference type="Proteomes" id="UP001438707"/>
    </source>
</evidence>
<keyword evidence="1" id="KW-0175">Coiled coil</keyword>
<evidence type="ECO:0000259" key="3">
    <source>
        <dbReference type="Pfam" id="PF25794"/>
    </source>
</evidence>
<accession>A0AAW1RJG8</accession>
<feature type="coiled-coil region" evidence="1">
    <location>
        <begin position="4536"/>
        <end position="4584"/>
    </location>
</feature>
<dbReference type="Pfam" id="PF25794">
    <property type="entry name" value="SACS"/>
    <property type="match status" value="3"/>
</dbReference>
<dbReference type="NCBIfam" id="NF047352">
    <property type="entry name" value="P_loop_sacsin"/>
    <property type="match status" value="2"/>
</dbReference>
<dbReference type="Proteomes" id="UP001438707">
    <property type="component" value="Unassembled WGS sequence"/>
</dbReference>
<evidence type="ECO:0000313" key="4">
    <source>
        <dbReference type="EMBL" id="KAK9833774.1"/>
    </source>
</evidence>
<gene>
    <name evidence="4" type="ORF">WJX74_005463</name>
</gene>
<name>A0AAW1RJG8_9CHLO</name>
<feature type="domain" description="Sacsin/Nov" evidence="3">
    <location>
        <begin position="1332"/>
        <end position="1572"/>
    </location>
</feature>
<keyword evidence="5" id="KW-1185">Reference proteome</keyword>
<reference evidence="4 5" key="1">
    <citation type="journal article" date="2024" name="Nat. Commun.">
        <title>Phylogenomics reveals the evolutionary origins of lichenization in chlorophyte algae.</title>
        <authorList>
            <person name="Puginier C."/>
            <person name="Libourel C."/>
            <person name="Otte J."/>
            <person name="Skaloud P."/>
            <person name="Haon M."/>
            <person name="Grisel S."/>
            <person name="Petersen M."/>
            <person name="Berrin J.G."/>
            <person name="Delaux P.M."/>
            <person name="Dal Grande F."/>
            <person name="Keller J."/>
        </authorList>
    </citation>
    <scope>NUCLEOTIDE SEQUENCE [LARGE SCALE GENOMIC DNA]</scope>
    <source>
        <strain evidence="4 5">SAG 2145</strain>
    </source>
</reference>
<evidence type="ECO:0000256" key="2">
    <source>
        <dbReference type="SAM" id="MobiDB-lite"/>
    </source>
</evidence>
<feature type="compositionally biased region" description="Polar residues" evidence="2">
    <location>
        <begin position="3268"/>
        <end position="3277"/>
    </location>
</feature>
<comment type="caution">
    <text evidence="4">The sequence shown here is derived from an EMBL/GenBank/DDBJ whole genome shotgun (WGS) entry which is preliminary data.</text>
</comment>
<evidence type="ECO:0000256" key="1">
    <source>
        <dbReference type="SAM" id="Coils"/>
    </source>
</evidence>
<dbReference type="InterPro" id="IPR052972">
    <property type="entry name" value="Sacsin_chaperone_reg"/>
</dbReference>
<feature type="domain" description="Sacsin/Nov" evidence="3">
    <location>
        <begin position="2680"/>
        <end position="2892"/>
    </location>
</feature>
<feature type="compositionally biased region" description="Low complexity" evidence="2">
    <location>
        <begin position="3278"/>
        <end position="3295"/>
    </location>
</feature>
<organism evidence="4 5">
    <name type="scientific">Apatococcus lobatus</name>
    <dbReference type="NCBI Taxonomy" id="904363"/>
    <lineage>
        <taxon>Eukaryota</taxon>
        <taxon>Viridiplantae</taxon>
        <taxon>Chlorophyta</taxon>
        <taxon>core chlorophytes</taxon>
        <taxon>Trebouxiophyceae</taxon>
        <taxon>Chlorellales</taxon>
        <taxon>Chlorellaceae</taxon>
        <taxon>Apatococcus</taxon>
    </lineage>
</organism>
<dbReference type="EMBL" id="JALJOS010000010">
    <property type="protein sequence ID" value="KAK9833774.1"/>
    <property type="molecule type" value="Genomic_DNA"/>
</dbReference>
<sequence length="4591" mass="503166">MDDFFQDFGPTISLTTRIKEVLAEYGAGLTPLLELLQNADDAGASKCSFMLDWRTHSKESLAYDKLAPFQGPSLLVYNDAIFTPDDFLSISQIGESIKRTQEGKTGRFGLGFVSTYSMADVVSICSVDRLCFFDPHCTHLPNISPANPGKMVNFVQHQEFARRFPDTVAPFQAFGNTCKDQFPATLFRFPLRTEAQAAASRISSEVVTPDTMLLHLGSLEAEGHEALLFLKHLKRMEILEWHQDAPEPRLRYACSVDDPSDSCLASRSLFSRLPSAGRKPITNIYQLQLLIEQPLLDRRRHACYLISQRKGGDDVYDRAQESIRALKLKLVPWAAVAAPLTIESQADAGQPGRVFCFLPLPLSLGLRVHVNGWFDLSSNRRSIWYGENLVGSTRMRSDWNLMVLKEIMAPAFVSLISALAGFHGAEPPTRDYFQLWPTNVPTPPFSFMIECFYKLIADQPVIFTAAGGGRWLSPSEAFYSDIICSRDPDLVEAFCSISVPMATLSPGPIQDLLGKFALSTDRQMSPAVARSLIAHASTSALKLPASSAAKLLVYGLSEDASVILADSDVHGLMVPLLDSSSRPLKSSQQGQPLYDTMYLGDHDDQQLFDCLADCLVDTCSLTEACKGRLQSLATDRCLNLQHFDVEAIASHLLPQKLPAFQTEELIWQPSSGNAEPSEQWLRLLWKKLEGFDDIHTLYGWALVPTDDGRLVSLQPAAHSRVVRHADRPWDPELAETCSKIGCRFLEDTFAGVAHLVRHSQPGDAHGLLDAFQALGSGHVQCKLATELSASEKHSLRHFLLTGISASTMDRQLDVLRSLPIFRHHSTAQFMQLDVDSRLPPEDMLEEVLPANFVICSKAERKILGEVLGIQQLSRADFCRQHIVPSLPGLPGKVRAAVMLSILGQLPAYLSEDRGLAELLGTTAFVSTRSGKMRAPRALYDYRSPELKSLLDGDSAFPSNPYDSEDVLASLQQLGLRTTASFETLLESAEHIVQLASANEAAAAHKGNALLGYVDLEVDRLITMQTSKGDMEDAWKQLASISWCPVMASAPEAGLPWPQAAQHFASPSMSRPARDLWLASSSMHILQSSPSRSTAFASKCGWSAPPSARVLASQLQALGQMHRKGSSESIGQKLAVAIPDIYKSLTQQPAQDLQDACMSLQNQPCVLVGSGFVPPDHVAFSGPLNLAPWLYVVPGELTSFKPLLAELGVQDRFSAAQYGNVLAEMAEATSKRRLSGAELQQALSIVQALSSGKIGDSTIFVPDAEGHLTEASNCCFNDAPWMAHKDARLIHPDISNQVAAKMGARSMRSSMLSSTAAPFDVALHGATAFGQSEALTTRLRNIISAYVEGPGVLCELIQNADDATAREVSFLLDTRSFGTNSVLSPGQTKWQGPALYVHNDATFSPDDFKSISKIGQEGKLDQANATGRYGLGWSAVYNYTDLPSFASGDHIVIFDPHASHLPGVSAAQPGLKIALNQDSDMLTQFPDAFKPYLHFGCQAHGGYKGTLFRFPLRTKELAQTSEICSVSYDGDHILRLFDAFKQQSARVLLFLKSVARLNFYVQTASDQAPQLLYSASAKSDQRSQQQIKQFLGKSGSSDTKRLCKRLRSLPQTKLPMATERLELQISSVSGSLSTEDWLICNAICGGPALDVGMRGRGMLPWVGVAAQLLPGQYCEPQELQGKAYCFLPLPLTTSLPISVNGYFELSSNRRDLWWDASPAETEGISKLRCDWNLSLLEHAIAPTYALLLLAATKACIWNNPAAYYRLWLDGTRQQPPWTALAAALYKEVSSRDVLWSNGKWISPQQAMFPDKTCMESSLLTAALLANGLPVVTEMPKHVMEGILQHASGITMLTPQLVRSFLSRKHHKLQLTDQPGLPEARETANCLLQYCLSDIDSSVSEDIQQLIGLPLLISQDLTSIAFTLHKEAQDVVCLADESELALFPSAAGILVPYDSNSRLGAKLASIATTGMTNLSLISPSLLGKHLLPTLLPNHWRGKKDVEWKAGPGQPTTEQMKKLWEKLETLPSLEALEQWPLLPVRGRHLRRLHRSSQVLEEGSWSDAVDGALSKLNCKILDPKLLIPRQHEKIMKLVLPANGVGVLTAVEQYIETMEQTADELIQQANLTPHQTSQLCTFLVNEKWFQDSESRESLLCLLQSLPIFKAAYQPRARNSAAQTFVELSSRQRFLAPEGTDLALLTEDFITADSEAEADFLCNRLGVQQVNAARFLEESVFSRLAGLDTAVRDETMLAVLSGLDMTNEASPQIQKLKELSFLPSMAGDLHQACQLYDPEDDELRLLLPEAVFPSSVYCSNCKILDTLRRLGLRSLAKAEALLAAANSISESQEDASQVKRGQALMIQLSKVAEHGGDDVDWSGLRQLAFCPCMKDPPTNGLPWSESQSALAPACLTILPKHLWISSYGARVLDCPCSDALALRMEWNRPPRPAQIATHLQALGSMHKQVDDETMRQTLATAATDIYTILSEQMGGSDSDQVVSTLQDAFCIWVGDRFVIPKATALSCPLDVRPYIEPVPEDLEPFRDLFITIGVPETFDATSYQQALAAIHDEFQNEALSAEKLDLVLRLAQELAGLVKGQKPPQNVFLPSKEATMRPASALYFNDADWLEQTQTSLAHEDLSPQIAKALGCRSLRYHNQIDSSSELNCPTSERLAERLQGRLPDLEALLFHALEWADAAGSKRLEVILDERTHPTRSLLQPGLADFQGPGILIVVHDLLLEGGELAGLQDASPPYFLRAVQCRAGLGLLLSYLISDILQVISGSLLFLFDPMGKHVSTSQKDEATARSFEFAGKTLPETFADQFSVWQSALMNPNKPFNGTIIRIPLQKDRSVSKISHHTLSIEEAAAGVQSWAQKAGKSLLFLRHMSRLGLSMWRPNAITLTNLLEVRLQPHYNQPRIPFDEHEWRQASLLKFLRGGPQPVRKASWLSLFWTRGSELYDTEDWLVFASAGEGASRGMATDKRFGRLNLDPTVAIALCTKGDSRSVVEISGCYTPFAAHGQTPPDAVKSLMGFPFLIFGKFCNDLENSVEPLEQAEGERPKAAQPTQLTLQEIEAMSTFNHEMLMTCLPAAFEGAFAQMLFFLQRRGPDPNLDSLYRLLRLPGDSQPAADMFAKMCRALAKGPIFKLRAGDFVHLWEGAFLRPPDLTPGQPILGSQALDFIQRELPLFDVPWSVKAAMDASGVSQKDCKEINPPILRKMLKQRRVRENASRALQVDEAVQLFAFCLSDVKKPSAPANSSSTSTTPVPPDGHHPLSGGSASHDTSSNAGTAQTASPSSQAAAAHLLAPETDHQAAWSGADVHMDRLGDCVGLPIPTAAGTLTNAGGRELFKWPGSCQSSPMDAMPMGYQQTGVFLHQKAVQGLQLQLASEQVIRMLKVKDYTLRDMAKDLNATYRKYMAVSRGTDISFQDLTVLRARLESLWHLLVALPPGPVASGAAVPAGLDDGMRWEGLESLASIPCQSGMLVRIRYRQTVVVLPPEAEQICKRIPQESDIDPEHPNQMSHAPPNIWTMAMLQGKVGTALADHLGQPWPWLLPFMLRLQMPLLDPTFKSQLAPVCSVPEASTPQDTILRKLHCWFDATQVRDMQMTDSEASCLYDYFVDSVPSVPAQPNSDRDFLRTLRIFPLLYSEARRSCGILETAPLAGACPMPVLRDVLGGKVSLPAAAQYSLLEHQPRAAGLLERLAIPVLSPSTLISRALLPEFLSLEEAVQKSVLDYVVRHWDVLEQNELTVALAAASFVTTDDGSFKQASQLFDPENELLVRIFADEPLFPAERFQTPAWRQVLKAAGLRCVIDTDVFKTAAQHLSDRFHVASGQAASEQEVFAVAEDLMRWLKSNIFDLSISGPFYRAVQNISFVPAVQGLPGSAESRQLLTTFSHLAKRADWPLCWTELPTAEESILPPTGTWANLGLKSPPLFSTFLHHLQKVSEDQERIAATWPAAAGSIEDACSSMLMFMKSNGITSSQKPQLRKLAFVPVANGTRLVPATSLFARLKRDLAPFAYQLPFTFVAHSEVLVQIGMESQPKPDRLLQILQGLEEQLGTGILNVNEVRSTLRVLAYLSSHLEAGKRVRNMLPVQRAQIHVPSAQMTLVPAGNCASISTAHPRLIGRVDPDVVTFAHPQLSPAVCSILKIPSLQDLVQEQLDPQISLEYLDSLQGITCEAVKQLLGSSVMAQALHTTLRAHQKPTASGDLPGALEMARQLQQASSLTFVRTCRTRIVHLASGRDAGRADVPSEVAFFASQQPPRLIIGEPARGVPLSAVLTQALSSFLGLPSAAPFDALLGPLLVPSQQAPTLSTAVMADQACISSSSNGQAVHAAAAAPADASNQELVRRLLSVLAPPLQEGLQESCVAGCPGTPVLFSDRQLLQLQPLRPYAAGEICAYRRKASSEARVNEGELLYCRMTVDNRPPPDTPVYRVRDVEMRIGELEDPLSSDLYSFRSGQSLVSEAHPRGSVLHSTARPRLVSHPLSEIDGSPEELQAPGAGPRQAVVGSPAEPKVQPVSQEDALAALKAMTSAAGLPNMLDREELISQTLRLRSQHAELQQRAEVQRKAMEEAEEAAEKAQNEWVCQREEGMADARA</sequence>
<dbReference type="SUPFAM" id="SSF55874">
    <property type="entry name" value="ATPase domain of HSP90 chaperone/DNA topoisomerase II/histidine kinase"/>
    <property type="match status" value="2"/>
</dbReference>
<feature type="region of interest" description="Disordered" evidence="2">
    <location>
        <begin position="4469"/>
        <end position="4508"/>
    </location>
</feature>
<dbReference type="InterPro" id="IPR058210">
    <property type="entry name" value="SACS/Nov_dom"/>
</dbReference>
<feature type="domain" description="Sacsin/Nov" evidence="3">
    <location>
        <begin position="13"/>
        <end position="251"/>
    </location>
</feature>